<sequence>MASNANQSSQNSHQGSIHPDSPEKPQPQEQEKNLRGSISRLNRYFETQVEGNTLYAFHSRGCQLIPFSGVEKPPIQAEILMSIQALGVNMRGIRGLQNAGKVTTCFTP</sequence>
<proteinExistence type="predicted"/>
<accession>A0ABD3VGY6</accession>
<feature type="region of interest" description="Disordered" evidence="1">
    <location>
        <begin position="1"/>
        <end position="35"/>
    </location>
</feature>
<dbReference type="Proteomes" id="UP001634394">
    <property type="component" value="Unassembled WGS sequence"/>
</dbReference>
<dbReference type="EMBL" id="JBJQND010000012">
    <property type="protein sequence ID" value="KAL3859792.1"/>
    <property type="molecule type" value="Genomic_DNA"/>
</dbReference>
<protein>
    <submittedName>
        <fullName evidence="2">Uncharacterized protein</fullName>
    </submittedName>
</protein>
<keyword evidence="3" id="KW-1185">Reference proteome</keyword>
<comment type="caution">
    <text evidence="2">The sequence shown here is derived from an EMBL/GenBank/DDBJ whole genome shotgun (WGS) entry which is preliminary data.</text>
</comment>
<evidence type="ECO:0000313" key="2">
    <source>
        <dbReference type="EMBL" id="KAL3859792.1"/>
    </source>
</evidence>
<organism evidence="2 3">
    <name type="scientific">Sinanodonta woodiana</name>
    <name type="common">Chinese pond mussel</name>
    <name type="synonym">Anodonta woodiana</name>
    <dbReference type="NCBI Taxonomy" id="1069815"/>
    <lineage>
        <taxon>Eukaryota</taxon>
        <taxon>Metazoa</taxon>
        <taxon>Spiralia</taxon>
        <taxon>Lophotrochozoa</taxon>
        <taxon>Mollusca</taxon>
        <taxon>Bivalvia</taxon>
        <taxon>Autobranchia</taxon>
        <taxon>Heteroconchia</taxon>
        <taxon>Palaeoheterodonta</taxon>
        <taxon>Unionida</taxon>
        <taxon>Unionoidea</taxon>
        <taxon>Unionidae</taxon>
        <taxon>Unioninae</taxon>
        <taxon>Sinanodonta</taxon>
    </lineage>
</organism>
<feature type="compositionally biased region" description="Low complexity" evidence="1">
    <location>
        <begin position="1"/>
        <end position="12"/>
    </location>
</feature>
<name>A0ABD3VGY6_SINWO</name>
<dbReference type="AlphaFoldDB" id="A0ABD3VGY6"/>
<reference evidence="2 3" key="1">
    <citation type="submission" date="2024-11" db="EMBL/GenBank/DDBJ databases">
        <title>Chromosome-level genome assembly of the freshwater bivalve Anodonta woodiana.</title>
        <authorList>
            <person name="Chen X."/>
        </authorList>
    </citation>
    <scope>NUCLEOTIDE SEQUENCE [LARGE SCALE GENOMIC DNA]</scope>
    <source>
        <strain evidence="2">MN2024</strain>
        <tissue evidence="2">Gills</tissue>
    </source>
</reference>
<evidence type="ECO:0000256" key="1">
    <source>
        <dbReference type="SAM" id="MobiDB-lite"/>
    </source>
</evidence>
<gene>
    <name evidence="2" type="ORF">ACJMK2_009986</name>
</gene>
<evidence type="ECO:0000313" key="3">
    <source>
        <dbReference type="Proteomes" id="UP001634394"/>
    </source>
</evidence>